<evidence type="ECO:0000313" key="2">
    <source>
        <dbReference type="EMBL" id="UVQ74898.1"/>
    </source>
</evidence>
<reference evidence="1 3" key="1">
    <citation type="submission" date="2015-09" db="EMBL/GenBank/DDBJ databases">
        <authorList>
            <consortium name="Pathogen Informatics"/>
        </authorList>
    </citation>
    <scope>NUCLEOTIDE SEQUENCE [LARGE SCALE GENOMIC DNA]</scope>
    <source>
        <strain evidence="1 3">2789STDY5834846</strain>
    </source>
</reference>
<name>A0A174RWB7_9BACE</name>
<evidence type="ECO:0000313" key="3">
    <source>
        <dbReference type="Proteomes" id="UP000095606"/>
    </source>
</evidence>
<keyword evidence="1" id="KW-0449">Lipoprotein</keyword>
<dbReference type="RefSeq" id="WP_055270512.1">
    <property type="nucleotide sequence ID" value="NZ_CABMFH010000017.1"/>
</dbReference>
<dbReference type="AlphaFoldDB" id="A0A174RWB7"/>
<organism evidence="1 3">
    <name type="scientific">Bacteroides faecis</name>
    <dbReference type="NCBI Taxonomy" id="674529"/>
    <lineage>
        <taxon>Bacteria</taxon>
        <taxon>Pseudomonadati</taxon>
        <taxon>Bacteroidota</taxon>
        <taxon>Bacteroidia</taxon>
        <taxon>Bacteroidales</taxon>
        <taxon>Bacteroidaceae</taxon>
        <taxon>Bacteroides</taxon>
    </lineage>
</organism>
<keyword evidence="4" id="KW-1185">Reference proteome</keyword>
<dbReference type="GeneID" id="69587195"/>
<sequence>MRTYTYHPLILLVIILSTVSCENELPFNIKDNPPKLVMNAFINADSLTNVLFLNLTGKDNSTHIENATVEVRVNGQIRETLRPLPPETDYDQQCRFNMNGTFSPGDVVRIDALTDDGKYHAWAEVTVPQRLDEIENIDTLTVPLTQNGFTQDYMRYKITFRDRPNEENYYRIVVDKQLTLWGYNHEEGGEDYIYWTRQLGYSFIGREDVVLTDGQPSTGDDEDNGLFDTAKNIYGVFDDSRFRNSSYTMTVYNSPSVNSSSGSDGYGYYDSLDVIIRLLSITETEYYYLKALNLVDSDVYDETINEPIRYPSNVHGGTGMVGVSTEVSKKVRIRTWQR</sequence>
<proteinExistence type="predicted"/>
<dbReference type="EMBL" id="CZAE01000020">
    <property type="protein sequence ID" value="CUP89954.1"/>
    <property type="molecule type" value="Genomic_DNA"/>
</dbReference>
<evidence type="ECO:0000313" key="4">
    <source>
        <dbReference type="Proteomes" id="UP001060104"/>
    </source>
</evidence>
<dbReference type="PROSITE" id="PS51257">
    <property type="entry name" value="PROKAR_LIPOPROTEIN"/>
    <property type="match status" value="1"/>
</dbReference>
<evidence type="ECO:0000313" key="1">
    <source>
        <dbReference type="EMBL" id="CUP89954.1"/>
    </source>
</evidence>
<dbReference type="InterPro" id="IPR025345">
    <property type="entry name" value="DUF4249"/>
</dbReference>
<dbReference type="Proteomes" id="UP001060104">
    <property type="component" value="Chromosome"/>
</dbReference>
<accession>A0A3E5G981</accession>
<protein>
    <submittedName>
        <fullName evidence="2">DUF4249 domain-containing protein</fullName>
    </submittedName>
    <submittedName>
        <fullName evidence="1">Putative lipoprotein</fullName>
    </submittedName>
</protein>
<gene>
    <name evidence="1" type="ORF">ERS852461_03660</name>
    <name evidence="2" type="ORF">NXY30_00160</name>
</gene>
<accession>A0A174RWB7</accession>
<dbReference type="EMBL" id="CP103141">
    <property type="protein sequence ID" value="UVQ74898.1"/>
    <property type="molecule type" value="Genomic_DNA"/>
</dbReference>
<reference evidence="2" key="2">
    <citation type="submission" date="2022-08" db="EMBL/GenBank/DDBJ databases">
        <title>Genome Sequencing of Bacteroides fragilis Group Isolates with Nanopore Technology.</title>
        <authorList>
            <person name="Tisza M.J."/>
            <person name="Smith D."/>
            <person name="Dekker J.P."/>
        </authorList>
    </citation>
    <scope>NUCLEOTIDE SEQUENCE</scope>
    <source>
        <strain evidence="2">BFG-527</strain>
    </source>
</reference>
<dbReference type="Proteomes" id="UP000095606">
    <property type="component" value="Unassembled WGS sequence"/>
</dbReference>
<dbReference type="Pfam" id="PF14054">
    <property type="entry name" value="DUF4249"/>
    <property type="match status" value="1"/>
</dbReference>